<organism evidence="1 2">
    <name type="scientific">Candidatus Methylobacter oryzae</name>
    <dbReference type="NCBI Taxonomy" id="2497749"/>
    <lineage>
        <taxon>Bacteria</taxon>
        <taxon>Pseudomonadati</taxon>
        <taxon>Pseudomonadota</taxon>
        <taxon>Gammaproteobacteria</taxon>
        <taxon>Methylococcales</taxon>
        <taxon>Methylococcaceae</taxon>
        <taxon>Methylobacter</taxon>
    </lineage>
</organism>
<gene>
    <name evidence="1" type="ORF">EKO24_009400</name>
</gene>
<dbReference type="Pfam" id="PF09720">
    <property type="entry name" value="Unstab_antitox"/>
    <property type="match status" value="1"/>
</dbReference>
<accession>A0ABY3CB38</accession>
<dbReference type="Proteomes" id="UP000733744">
    <property type="component" value="Unassembled WGS sequence"/>
</dbReference>
<comment type="caution">
    <text evidence="1">The sequence shown here is derived from an EMBL/GenBank/DDBJ whole genome shotgun (WGS) entry which is preliminary data.</text>
</comment>
<dbReference type="RefSeq" id="WP_127030373.1">
    <property type="nucleotide sequence ID" value="NZ_RYFG02000086.1"/>
</dbReference>
<dbReference type="EMBL" id="RYFG02000086">
    <property type="protein sequence ID" value="TRW95895.1"/>
    <property type="molecule type" value="Genomic_DNA"/>
</dbReference>
<evidence type="ECO:0000313" key="2">
    <source>
        <dbReference type="Proteomes" id="UP000733744"/>
    </source>
</evidence>
<dbReference type="InterPro" id="IPR013406">
    <property type="entry name" value="CHP02574_addiction_mod"/>
</dbReference>
<keyword evidence="2" id="KW-1185">Reference proteome</keyword>
<evidence type="ECO:0000313" key="1">
    <source>
        <dbReference type="EMBL" id="TRW95895.1"/>
    </source>
</evidence>
<proteinExistence type="predicted"/>
<dbReference type="NCBIfam" id="TIGR02574">
    <property type="entry name" value="stabl_TIGR02574"/>
    <property type="match status" value="1"/>
</dbReference>
<sequence length="71" mass="7987">MNSKQLFDQALSLPLADRAALVEQLLASLDQPDPQIDELITIEAERRIDAYDNGEMRSIPADQVFSRLESN</sequence>
<reference evidence="1 2" key="1">
    <citation type="journal article" date="2019" name="Antonie Van Leeuwenhoek">
        <title>Description of 'Ca. Methylobacter oryzae' KRF1, a novel species from the environmentally important Methylobacter clade 2.</title>
        <authorList>
            <person name="Khatri K."/>
            <person name="Mohite J.A."/>
            <person name="Pandit P.S."/>
            <person name="Bahulikar R."/>
            <person name="Rahalkar M.C."/>
        </authorList>
    </citation>
    <scope>NUCLEOTIDE SEQUENCE [LARGE SCALE GENOMIC DNA]</scope>
    <source>
        <strain evidence="1 2">KRF1</strain>
    </source>
</reference>
<protein>
    <submittedName>
        <fullName evidence="1">Addiction module protein</fullName>
    </submittedName>
</protein>
<name>A0ABY3CB38_9GAMM</name>